<dbReference type="RefSeq" id="WP_013506748.1">
    <property type="nucleotide sequence ID" value="NC_014836.1"/>
</dbReference>
<keyword evidence="2" id="KW-1185">Reference proteome</keyword>
<evidence type="ECO:0000313" key="1">
    <source>
        <dbReference type="EMBL" id="ADU66870.1"/>
    </source>
</evidence>
<organism evidence="1 2">
    <name type="scientific">Desulfurispirillum indicum (strain ATCC BAA-1389 / DSM 22839 / S5)</name>
    <dbReference type="NCBI Taxonomy" id="653733"/>
    <lineage>
        <taxon>Bacteria</taxon>
        <taxon>Pseudomonadati</taxon>
        <taxon>Chrysiogenota</taxon>
        <taxon>Chrysiogenia</taxon>
        <taxon>Chrysiogenales</taxon>
        <taxon>Chrysiogenaceae</taxon>
        <taxon>Desulfurispirillum</taxon>
    </lineage>
</organism>
<sequence>MLFPKSAPWLGIAILFAAFFLFSASAIHRAFTGVSAVTDPLYYQHGLKYYESVAEKRMAATLGWVATAELAGRQLSITLRDGTGAALEGGTARLELATAQGAMELALEAHPQGAYEAALPADLSGEVHLTFSFARDESRISRNFLVHLGE</sequence>
<name>E6W3B6_DESIS</name>
<dbReference type="AlphaFoldDB" id="E6W3B6"/>
<proteinExistence type="predicted"/>
<dbReference type="HOGENOM" id="CLU_1719744_0_0_0"/>
<evidence type="ECO:0000313" key="2">
    <source>
        <dbReference type="Proteomes" id="UP000002572"/>
    </source>
</evidence>
<dbReference type="InterPro" id="IPR008620">
    <property type="entry name" value="FixH"/>
</dbReference>
<dbReference type="InParanoid" id="E6W3B6"/>
<protein>
    <submittedName>
        <fullName evidence="1">FixH family protein</fullName>
    </submittedName>
</protein>
<dbReference type="STRING" id="653733.Selin_2150"/>
<dbReference type="KEGG" id="din:Selin_2150"/>
<dbReference type="Pfam" id="PF05751">
    <property type="entry name" value="FixH"/>
    <property type="match status" value="1"/>
</dbReference>
<dbReference type="EMBL" id="CP002432">
    <property type="protein sequence ID" value="ADU66870.1"/>
    <property type="molecule type" value="Genomic_DNA"/>
</dbReference>
<dbReference type="eggNOG" id="ENOG5033E0D">
    <property type="taxonomic scope" value="Bacteria"/>
</dbReference>
<dbReference type="Proteomes" id="UP000002572">
    <property type="component" value="Chromosome"/>
</dbReference>
<gene>
    <name evidence="1" type="ordered locus">Selin_2150</name>
</gene>
<dbReference type="OrthoDB" id="5396215at2"/>
<reference evidence="1 2" key="1">
    <citation type="submission" date="2010-12" db="EMBL/GenBank/DDBJ databases">
        <title>Complete sequence of Desulfurispirillum indicum S5.</title>
        <authorList>
            <consortium name="US DOE Joint Genome Institute"/>
            <person name="Lucas S."/>
            <person name="Copeland A."/>
            <person name="Lapidus A."/>
            <person name="Cheng J.-F."/>
            <person name="Goodwin L."/>
            <person name="Pitluck S."/>
            <person name="Chertkov O."/>
            <person name="Held B."/>
            <person name="Detter J.C."/>
            <person name="Han C."/>
            <person name="Tapia R."/>
            <person name="Land M."/>
            <person name="Hauser L."/>
            <person name="Kyrpides N."/>
            <person name="Ivanova N."/>
            <person name="Mikhailova N."/>
            <person name="Haggblom M."/>
            <person name="Rauschenbach I."/>
            <person name="Bini E."/>
            <person name="Woyke T."/>
        </authorList>
    </citation>
    <scope>NUCLEOTIDE SEQUENCE [LARGE SCALE GENOMIC DNA]</scope>
    <source>
        <strain evidence="2">ATCC BAA-1389 / DSM 22839 / S5</strain>
    </source>
</reference>
<accession>E6W3B6</accession>